<dbReference type="EMBL" id="JBAMIC010000001">
    <property type="protein sequence ID" value="KAK7115956.1"/>
    <property type="molecule type" value="Genomic_DNA"/>
</dbReference>
<accession>A0AAN9C225</accession>
<proteinExistence type="predicted"/>
<dbReference type="PANTHER" id="PTHR14659:SF1">
    <property type="entry name" value="ALPHA- AND GAMMA-ADAPTIN-BINDING PROTEIN P34"/>
    <property type="match status" value="1"/>
</dbReference>
<dbReference type="Gene3D" id="3.40.50.11960">
    <property type="match status" value="1"/>
</dbReference>
<keyword evidence="3" id="KW-1185">Reference proteome</keyword>
<dbReference type="AlphaFoldDB" id="A0AAN9C225"/>
<name>A0AAN9C225_9CAEN</name>
<dbReference type="PANTHER" id="PTHR14659">
    <property type="entry name" value="ALPHA- AND GAMMA-ADAPTIN-BINDING PROTEIN P34"/>
    <property type="match status" value="1"/>
</dbReference>
<evidence type="ECO:0000256" key="1">
    <source>
        <dbReference type="SAM" id="MobiDB-lite"/>
    </source>
</evidence>
<evidence type="ECO:0000313" key="3">
    <source>
        <dbReference type="Proteomes" id="UP001374579"/>
    </source>
</evidence>
<dbReference type="Pfam" id="PF10199">
    <property type="entry name" value="Adaptin_binding"/>
    <property type="match status" value="1"/>
</dbReference>
<reference evidence="2 3" key="1">
    <citation type="submission" date="2024-02" db="EMBL/GenBank/DDBJ databases">
        <title>Chromosome-scale genome assembly of the rough periwinkle Littorina saxatilis.</title>
        <authorList>
            <person name="De Jode A."/>
            <person name="Faria R."/>
            <person name="Formenti G."/>
            <person name="Sims Y."/>
            <person name="Smith T.P."/>
            <person name="Tracey A."/>
            <person name="Wood J.M.D."/>
            <person name="Zagrodzka Z.B."/>
            <person name="Johannesson K."/>
            <person name="Butlin R.K."/>
            <person name="Leder E.H."/>
        </authorList>
    </citation>
    <scope>NUCLEOTIDE SEQUENCE [LARGE SCALE GENOMIC DNA]</scope>
    <source>
        <strain evidence="2">Snail1</strain>
        <tissue evidence="2">Muscle</tissue>
    </source>
</reference>
<protein>
    <recommendedName>
        <fullName evidence="4">Alpha-and gamma-adaptin-binding protein p34</fullName>
    </recommendedName>
</protein>
<feature type="compositionally biased region" description="Basic and acidic residues" evidence="1">
    <location>
        <begin position="258"/>
        <end position="275"/>
    </location>
</feature>
<dbReference type="Proteomes" id="UP001374579">
    <property type="component" value="Unassembled WGS sequence"/>
</dbReference>
<comment type="caution">
    <text evidence="2">The sequence shown here is derived from an EMBL/GenBank/DDBJ whole genome shotgun (WGS) entry which is preliminary data.</text>
</comment>
<evidence type="ECO:0000313" key="2">
    <source>
        <dbReference type="EMBL" id="KAK7115956.1"/>
    </source>
</evidence>
<evidence type="ECO:0008006" key="4">
    <source>
        <dbReference type="Google" id="ProtNLM"/>
    </source>
</evidence>
<feature type="region of interest" description="Disordered" evidence="1">
    <location>
        <begin position="201"/>
        <end position="275"/>
    </location>
</feature>
<organism evidence="2 3">
    <name type="scientific">Littorina saxatilis</name>
    <dbReference type="NCBI Taxonomy" id="31220"/>
    <lineage>
        <taxon>Eukaryota</taxon>
        <taxon>Metazoa</taxon>
        <taxon>Spiralia</taxon>
        <taxon>Lophotrochozoa</taxon>
        <taxon>Mollusca</taxon>
        <taxon>Gastropoda</taxon>
        <taxon>Caenogastropoda</taxon>
        <taxon>Littorinimorpha</taxon>
        <taxon>Littorinoidea</taxon>
        <taxon>Littorinidae</taxon>
        <taxon>Littorina</taxon>
    </lineage>
</organism>
<gene>
    <name evidence="2" type="ORF">V1264_001727</name>
</gene>
<dbReference type="InterPro" id="IPR019341">
    <property type="entry name" value="Alpha/Gamma-adaptin-bd_p34"/>
</dbReference>
<feature type="compositionally biased region" description="Low complexity" evidence="1">
    <location>
        <begin position="215"/>
        <end position="237"/>
    </location>
</feature>
<sequence length="363" mass="39857">MAAPCALIASCADYEPKNIVKHILNTSELPDGHPVVESIVSYDWHIDTKYYTADVHLCTTDSRTFGDKSFAESVEAFVVYFDSNKESSFEKVSSWLPYLAHMNAEILILVCQTSRQDDTVSRHRTLEWCIKHGFELVELEPEENSGDEDDDFVETVGPKRIVQALHAHTWPNLTMKSRSPVCSPYFRNLMQEEAALKLNAGAGNNDNERSDSGGASVNAADTTTTATSSSTPEATATCQGTGGARPKEVNKGATGGGQEKEDKAEEAVGDTDTHSEMRQKLDGLMPDDNELVMLAALSNEDTGDESFEQLFARLELMKDVASNLPPEERKSYAEKFALSFWRAVGGDEDEIDGLCDDTHPALT</sequence>